<dbReference type="Gene3D" id="2.120.10.80">
    <property type="entry name" value="Kelch-type beta propeller"/>
    <property type="match status" value="1"/>
</dbReference>
<name>A0A137P0M9_CONC2</name>
<evidence type="ECO:0000313" key="4">
    <source>
        <dbReference type="Proteomes" id="UP000070444"/>
    </source>
</evidence>
<protein>
    <recommendedName>
        <fullName evidence="5">Galactose oxidase</fullName>
    </recommendedName>
</protein>
<evidence type="ECO:0000256" key="2">
    <source>
        <dbReference type="SAM" id="Phobius"/>
    </source>
</evidence>
<evidence type="ECO:0000313" key="3">
    <source>
        <dbReference type="EMBL" id="KXN68409.1"/>
    </source>
</evidence>
<dbReference type="SUPFAM" id="SSF117281">
    <property type="entry name" value="Kelch motif"/>
    <property type="match status" value="1"/>
</dbReference>
<keyword evidence="2" id="KW-0812">Transmembrane</keyword>
<dbReference type="EMBL" id="KQ964577">
    <property type="protein sequence ID" value="KXN68409.1"/>
    <property type="molecule type" value="Genomic_DNA"/>
</dbReference>
<accession>A0A137P0M9</accession>
<dbReference type="AlphaFoldDB" id="A0A137P0M9"/>
<sequence>MNLHQILFNNFRLSICLIIIGSCLTFQIPPVIPSSVILNNRYLYIYGSSDAKSSDAKFLNVYDLNKGSIKDLTTVSSEKIGNIDGYSPSFIPLKNDASVGVLEYGIQQSLIKGDIPAQSFLLPTDNNKYGTKFQDNKFRNSTVPGLFPQQGYSVVRIDLPNDTSIYYFIGGIVYSKKLNEGAISRAFWSYTVDKDGKGDWTNLNETTTKYGNSNLPHLAYHSCTATNNERIFCVGGMNQMDNSTSVLYETDGAKIPNGPNIQLRTVYMYEVSTKKWTSIAVTKGEECFGFNVIGHSLISFQSYLYLIGGVNQLGVDGDTNQRFVHSCRYDTNLQTWSRVDFQENGKSVDLSTAFQTIQQISPTYFIAGYGYRDTGSSLGPLIGISISPNNYTLVNAIPPISQSKDQGQPEQSQPKGSPTPVYVIISISVSVTAIIFGIIGFLLYRYKLRNNVNQVESDKSNSNSQLRGNGTLFNSVPKHHRATLWSDSITGNLAKPSKAHYRYNGSNEMLIPLSETGDTNLEYGHFDHFQHQPTISRDSIDLSPMASANQLPQFDIGKTSASPSFTSLNYLTRSNSDLRTTSSSATLGDGNTNLTKTKF</sequence>
<reference evidence="3 4" key="1">
    <citation type="journal article" date="2015" name="Genome Biol. Evol.">
        <title>Phylogenomic analyses indicate that early fungi evolved digesting cell walls of algal ancestors of land plants.</title>
        <authorList>
            <person name="Chang Y."/>
            <person name="Wang S."/>
            <person name="Sekimoto S."/>
            <person name="Aerts A.L."/>
            <person name="Choi C."/>
            <person name="Clum A."/>
            <person name="LaButti K.M."/>
            <person name="Lindquist E.A."/>
            <person name="Yee Ngan C."/>
            <person name="Ohm R.A."/>
            <person name="Salamov A.A."/>
            <person name="Grigoriev I.V."/>
            <person name="Spatafora J.W."/>
            <person name="Berbee M.L."/>
        </authorList>
    </citation>
    <scope>NUCLEOTIDE SEQUENCE [LARGE SCALE GENOMIC DNA]</scope>
    <source>
        <strain evidence="3 4">NRRL 28638</strain>
    </source>
</reference>
<dbReference type="Proteomes" id="UP000070444">
    <property type="component" value="Unassembled WGS sequence"/>
</dbReference>
<keyword evidence="2" id="KW-1133">Transmembrane helix</keyword>
<feature type="transmembrane region" description="Helical" evidence="2">
    <location>
        <begin position="421"/>
        <end position="444"/>
    </location>
</feature>
<gene>
    <name evidence="3" type="ORF">CONCODRAFT_105340</name>
</gene>
<proteinExistence type="predicted"/>
<organism evidence="3 4">
    <name type="scientific">Conidiobolus coronatus (strain ATCC 28846 / CBS 209.66 / NRRL 28638)</name>
    <name type="common">Delacroixia coronata</name>
    <dbReference type="NCBI Taxonomy" id="796925"/>
    <lineage>
        <taxon>Eukaryota</taxon>
        <taxon>Fungi</taxon>
        <taxon>Fungi incertae sedis</taxon>
        <taxon>Zoopagomycota</taxon>
        <taxon>Entomophthoromycotina</taxon>
        <taxon>Entomophthoromycetes</taxon>
        <taxon>Entomophthorales</taxon>
        <taxon>Ancylistaceae</taxon>
        <taxon>Conidiobolus</taxon>
    </lineage>
</organism>
<feature type="region of interest" description="Disordered" evidence="1">
    <location>
        <begin position="579"/>
        <end position="599"/>
    </location>
</feature>
<dbReference type="InterPro" id="IPR015915">
    <property type="entry name" value="Kelch-typ_b-propeller"/>
</dbReference>
<evidence type="ECO:0008006" key="5">
    <source>
        <dbReference type="Google" id="ProtNLM"/>
    </source>
</evidence>
<keyword evidence="2" id="KW-0472">Membrane</keyword>
<evidence type="ECO:0000256" key="1">
    <source>
        <dbReference type="SAM" id="MobiDB-lite"/>
    </source>
</evidence>
<keyword evidence="4" id="KW-1185">Reference proteome</keyword>